<dbReference type="InterPro" id="IPR051410">
    <property type="entry name" value="Ferric/Cupric_Reductase"/>
</dbReference>
<keyword evidence="8 13" id="KW-1133">Transmembrane helix</keyword>
<evidence type="ECO:0000313" key="15">
    <source>
        <dbReference type="EMBL" id="KIK26211.1"/>
    </source>
</evidence>
<evidence type="ECO:0000256" key="1">
    <source>
        <dbReference type="ARBA" id="ARBA00004651"/>
    </source>
</evidence>
<dbReference type="EC" id="1.16.1.9" evidence="3"/>
<evidence type="ECO:0000256" key="4">
    <source>
        <dbReference type="ARBA" id="ARBA00022448"/>
    </source>
</evidence>
<dbReference type="InterPro" id="IPR013130">
    <property type="entry name" value="Fe3_Rdtase_TM_dom"/>
</dbReference>
<evidence type="ECO:0000256" key="9">
    <source>
        <dbReference type="ARBA" id="ARBA00023002"/>
    </source>
</evidence>
<proteinExistence type="inferred from homology"/>
<dbReference type="EMBL" id="KN833703">
    <property type="protein sequence ID" value="KIK26211.1"/>
    <property type="molecule type" value="Genomic_DNA"/>
</dbReference>
<evidence type="ECO:0000256" key="3">
    <source>
        <dbReference type="ARBA" id="ARBA00012668"/>
    </source>
</evidence>
<feature type="transmembrane region" description="Helical" evidence="13">
    <location>
        <begin position="259"/>
        <end position="281"/>
    </location>
</feature>
<comment type="subcellular location">
    <subcellularLocation>
        <location evidence="1">Cell membrane</location>
        <topology evidence="1">Multi-pass membrane protein</topology>
    </subcellularLocation>
</comment>
<evidence type="ECO:0000256" key="6">
    <source>
        <dbReference type="ARBA" id="ARBA00022692"/>
    </source>
</evidence>
<feature type="transmembrane region" description="Helical" evidence="13">
    <location>
        <begin position="155"/>
        <end position="177"/>
    </location>
</feature>
<dbReference type="Pfam" id="PF01794">
    <property type="entry name" value="Ferric_reduct"/>
    <property type="match status" value="1"/>
</dbReference>
<dbReference type="GO" id="GO:0006879">
    <property type="term" value="P:intracellular iron ion homeostasis"/>
    <property type="evidence" value="ECO:0007669"/>
    <property type="project" value="TreeGrafter"/>
</dbReference>
<evidence type="ECO:0000259" key="14">
    <source>
        <dbReference type="PROSITE" id="PS51384"/>
    </source>
</evidence>
<evidence type="ECO:0000256" key="12">
    <source>
        <dbReference type="ARBA" id="ARBA00048483"/>
    </source>
</evidence>
<dbReference type="Pfam" id="PF08022">
    <property type="entry name" value="FAD_binding_8"/>
    <property type="match status" value="1"/>
</dbReference>
<comment type="catalytic activity">
    <reaction evidence="12">
        <text>2 a Fe(II)-siderophore + NADP(+) + H(+) = 2 a Fe(III)-siderophore + NADPH</text>
        <dbReference type="Rhea" id="RHEA:28795"/>
        <dbReference type="Rhea" id="RHEA-COMP:11342"/>
        <dbReference type="Rhea" id="RHEA-COMP:11344"/>
        <dbReference type="ChEBI" id="CHEBI:15378"/>
        <dbReference type="ChEBI" id="CHEBI:29033"/>
        <dbReference type="ChEBI" id="CHEBI:29034"/>
        <dbReference type="ChEBI" id="CHEBI:57783"/>
        <dbReference type="ChEBI" id="CHEBI:58349"/>
        <dbReference type="EC" id="1.16.1.9"/>
    </reaction>
</comment>
<sequence>MSSSAQLATSAAPTSNSSNLDMTLAYHLDIVIIIVILLFALLNVPRAVARFANSSERFRGYLLRYVPLRHKSRINLNTQSIYLYSDPEKSAIDLNDSSEGCTTTFKALPALPTQPLGITTNGSPSGGQKLVHMPMLSSLVHPVTNILSRSVHEGYTVGQVLLMAGYAAMVFYCGFYKSNPFSDPLRAGWVVTSQIPFVYIFASKNNLVGALVGVGYEKLNYLHRLIGRLLVVGANVHAIGYVYKWSLAGQLSTELAQPYIRWAFVALVCVDLLGFGSLQFVRSKSYNLFIITHVLGSFVFLFAVCYHSHACIPYIAVASAFYGLDHLIRLVKTRITTATLRPIPELGLTRVEIPSLNSGWRAGQHVRLRVLSTGMGFFGLTEVHPFTIANVERTEEGMVLMCKKAGRWTTKMYELSATAKYGEQGREVGKNVRVMVEGPYGGVGNTVISSYSGALFVAGGSGITFALSAVQELVRLGNDSSVRTIDIVWSIPDAASLTPMIPLFTSFIEQSTSARLRVFVFYTRASKGSFQGMYLPPGVTLAPGRPKAVKYLDDVVTSTQSVGGATGVFVGVCGPPALARDVAGIVRVFDVHRKRMVGGIELHEEVFGW</sequence>
<keyword evidence="7" id="KW-0249">Electron transport</keyword>
<dbReference type="CDD" id="cd06186">
    <property type="entry name" value="NOX_Duox_like_FAD_NADP"/>
    <property type="match status" value="1"/>
</dbReference>
<comment type="similarity">
    <text evidence="2">Belongs to the ferric reductase (FRE) family.</text>
</comment>
<evidence type="ECO:0000256" key="13">
    <source>
        <dbReference type="SAM" id="Phobius"/>
    </source>
</evidence>
<dbReference type="SFLD" id="SFLDS00052">
    <property type="entry name" value="Ferric_Reductase_Domain"/>
    <property type="match status" value="1"/>
</dbReference>
<keyword evidence="16" id="KW-1185">Reference proteome</keyword>
<dbReference type="InterPro" id="IPR039261">
    <property type="entry name" value="FNR_nucleotide-bd"/>
</dbReference>
<feature type="domain" description="FAD-binding FR-type" evidence="14">
    <location>
        <begin position="323"/>
        <end position="446"/>
    </location>
</feature>
<dbReference type="GO" id="GO:0005886">
    <property type="term" value="C:plasma membrane"/>
    <property type="evidence" value="ECO:0007669"/>
    <property type="project" value="UniProtKB-SubCell"/>
</dbReference>
<feature type="transmembrane region" description="Helical" evidence="13">
    <location>
        <begin position="225"/>
        <end position="243"/>
    </location>
</feature>
<keyword evidence="5" id="KW-1003">Cell membrane</keyword>
<reference evidence="16" key="2">
    <citation type="submission" date="2015-01" db="EMBL/GenBank/DDBJ databases">
        <title>Evolutionary Origins and Diversification of the Mycorrhizal Mutualists.</title>
        <authorList>
            <consortium name="DOE Joint Genome Institute"/>
            <consortium name="Mycorrhizal Genomics Consortium"/>
            <person name="Kohler A."/>
            <person name="Kuo A."/>
            <person name="Nagy L.G."/>
            <person name="Floudas D."/>
            <person name="Copeland A."/>
            <person name="Barry K.W."/>
            <person name="Cichocki N."/>
            <person name="Veneault-Fourrey C."/>
            <person name="LaButti K."/>
            <person name="Lindquist E.A."/>
            <person name="Lipzen A."/>
            <person name="Lundell T."/>
            <person name="Morin E."/>
            <person name="Murat C."/>
            <person name="Riley R."/>
            <person name="Ohm R."/>
            <person name="Sun H."/>
            <person name="Tunlid A."/>
            <person name="Henrissat B."/>
            <person name="Grigoriev I.V."/>
            <person name="Hibbett D.S."/>
            <person name="Martin F."/>
        </authorList>
    </citation>
    <scope>NUCLEOTIDE SEQUENCE [LARGE SCALE GENOMIC DNA]</scope>
    <source>
        <strain evidence="16">441</strain>
    </source>
</reference>
<dbReference type="GO" id="GO:0006826">
    <property type="term" value="P:iron ion transport"/>
    <property type="evidence" value="ECO:0007669"/>
    <property type="project" value="TreeGrafter"/>
</dbReference>
<dbReference type="HOGENOM" id="CLU_017408_1_0_1"/>
<reference evidence="15 16" key="1">
    <citation type="submission" date="2014-04" db="EMBL/GenBank/DDBJ databases">
        <authorList>
            <consortium name="DOE Joint Genome Institute"/>
            <person name="Kuo A."/>
            <person name="Kohler A."/>
            <person name="Costa M.D."/>
            <person name="Nagy L.G."/>
            <person name="Floudas D."/>
            <person name="Copeland A."/>
            <person name="Barry K.W."/>
            <person name="Cichocki N."/>
            <person name="Veneault-Fourrey C."/>
            <person name="LaButti K."/>
            <person name="Lindquist E.A."/>
            <person name="Lipzen A."/>
            <person name="Lundell T."/>
            <person name="Morin E."/>
            <person name="Murat C."/>
            <person name="Sun H."/>
            <person name="Tunlid A."/>
            <person name="Henrissat B."/>
            <person name="Grigoriev I.V."/>
            <person name="Hibbett D.S."/>
            <person name="Martin F."/>
            <person name="Nordberg H.P."/>
            <person name="Cantor M.N."/>
            <person name="Hua S.X."/>
        </authorList>
    </citation>
    <scope>NUCLEOTIDE SEQUENCE [LARGE SCALE GENOMIC DNA]</scope>
    <source>
        <strain evidence="15 16">441</strain>
    </source>
</reference>
<evidence type="ECO:0000313" key="16">
    <source>
        <dbReference type="Proteomes" id="UP000054018"/>
    </source>
</evidence>
<feature type="transmembrane region" description="Helical" evidence="13">
    <location>
        <begin position="24"/>
        <end position="44"/>
    </location>
</feature>
<dbReference type="SFLD" id="SFLDG01168">
    <property type="entry name" value="Ferric_reductase_subgroup_(FRE"/>
    <property type="match status" value="1"/>
</dbReference>
<dbReference type="InterPro" id="IPR017938">
    <property type="entry name" value="Riboflavin_synthase-like_b-brl"/>
</dbReference>
<dbReference type="OrthoDB" id="17725at2759"/>
<evidence type="ECO:0000256" key="5">
    <source>
        <dbReference type="ARBA" id="ARBA00022475"/>
    </source>
</evidence>
<feature type="transmembrane region" description="Helical" evidence="13">
    <location>
        <begin position="197"/>
        <end position="216"/>
    </location>
</feature>
<dbReference type="Pfam" id="PF08030">
    <property type="entry name" value="NAD_binding_6"/>
    <property type="match status" value="1"/>
</dbReference>
<dbReference type="GO" id="GO:0015677">
    <property type="term" value="P:copper ion import"/>
    <property type="evidence" value="ECO:0007669"/>
    <property type="project" value="TreeGrafter"/>
</dbReference>
<dbReference type="GO" id="GO:0052851">
    <property type="term" value="F:ferric-chelate reductase (NADPH) activity"/>
    <property type="evidence" value="ECO:0007669"/>
    <property type="project" value="UniProtKB-EC"/>
</dbReference>
<dbReference type="Proteomes" id="UP000054018">
    <property type="component" value="Unassembled WGS sequence"/>
</dbReference>
<evidence type="ECO:0000256" key="8">
    <source>
        <dbReference type="ARBA" id="ARBA00022989"/>
    </source>
</evidence>
<keyword evidence="11 13" id="KW-0472">Membrane</keyword>
<evidence type="ECO:0000256" key="10">
    <source>
        <dbReference type="ARBA" id="ARBA00023065"/>
    </source>
</evidence>
<evidence type="ECO:0000256" key="11">
    <source>
        <dbReference type="ARBA" id="ARBA00023136"/>
    </source>
</evidence>
<keyword evidence="6 13" id="KW-0812">Transmembrane</keyword>
<name>A0A0C9ZAC0_9AGAM</name>
<evidence type="ECO:0000256" key="2">
    <source>
        <dbReference type="ARBA" id="ARBA00006278"/>
    </source>
</evidence>
<dbReference type="PROSITE" id="PS51384">
    <property type="entry name" value="FAD_FR"/>
    <property type="match status" value="1"/>
</dbReference>
<dbReference type="PANTHER" id="PTHR32361:SF28">
    <property type="entry name" value="FRP1P"/>
    <property type="match status" value="1"/>
</dbReference>
<dbReference type="SUPFAM" id="SSF63380">
    <property type="entry name" value="Riboflavin synthase domain-like"/>
    <property type="match status" value="1"/>
</dbReference>
<accession>A0A0C9ZAC0</accession>
<dbReference type="AlphaFoldDB" id="A0A0C9ZAC0"/>
<organism evidence="15 16">
    <name type="scientific">Pisolithus microcarpus 441</name>
    <dbReference type="NCBI Taxonomy" id="765257"/>
    <lineage>
        <taxon>Eukaryota</taxon>
        <taxon>Fungi</taxon>
        <taxon>Dikarya</taxon>
        <taxon>Basidiomycota</taxon>
        <taxon>Agaricomycotina</taxon>
        <taxon>Agaricomycetes</taxon>
        <taxon>Agaricomycetidae</taxon>
        <taxon>Boletales</taxon>
        <taxon>Sclerodermatineae</taxon>
        <taxon>Pisolithaceae</taxon>
        <taxon>Pisolithus</taxon>
    </lineage>
</organism>
<dbReference type="InterPro" id="IPR013112">
    <property type="entry name" value="FAD-bd_8"/>
</dbReference>
<dbReference type="InterPro" id="IPR013121">
    <property type="entry name" value="Fe_red_NAD-bd_6"/>
</dbReference>
<keyword evidence="4" id="KW-0813">Transport</keyword>
<evidence type="ECO:0000256" key="7">
    <source>
        <dbReference type="ARBA" id="ARBA00022982"/>
    </source>
</evidence>
<keyword evidence="9" id="KW-0560">Oxidoreductase</keyword>
<protein>
    <recommendedName>
        <fullName evidence="3">ferric-chelate reductase (NADPH)</fullName>
        <ecNumber evidence="3">1.16.1.9</ecNumber>
    </recommendedName>
</protein>
<dbReference type="PANTHER" id="PTHR32361">
    <property type="entry name" value="FERRIC/CUPRIC REDUCTASE TRANSMEMBRANE COMPONENT"/>
    <property type="match status" value="1"/>
</dbReference>
<dbReference type="InterPro" id="IPR017927">
    <property type="entry name" value="FAD-bd_FR_type"/>
</dbReference>
<feature type="transmembrane region" description="Helical" evidence="13">
    <location>
        <begin position="288"/>
        <end position="309"/>
    </location>
</feature>
<dbReference type="Gene3D" id="3.40.50.80">
    <property type="entry name" value="Nucleotide-binding domain of ferredoxin-NADP reductase (FNR) module"/>
    <property type="match status" value="1"/>
</dbReference>
<dbReference type="STRING" id="765257.A0A0C9ZAC0"/>
<gene>
    <name evidence="15" type="ORF">PISMIDRAFT_676365</name>
</gene>
<keyword evidence="10" id="KW-0406">Ion transport</keyword>
<dbReference type="SUPFAM" id="SSF52343">
    <property type="entry name" value="Ferredoxin reductase-like, C-terminal NADP-linked domain"/>
    <property type="match status" value="1"/>
</dbReference>